<proteinExistence type="inferred from homology"/>
<evidence type="ECO:0000313" key="7">
    <source>
        <dbReference type="EMBL" id="DBA34345.1"/>
    </source>
</evidence>
<protein>
    <recommendedName>
        <fullName evidence="9">Tetratricopeptide repeat protein 19, mitochondrial</fullName>
    </recommendedName>
</protein>
<keyword evidence="6" id="KW-0496">Mitochondrion</keyword>
<dbReference type="InterPro" id="IPR011990">
    <property type="entry name" value="TPR-like_helical_dom_sf"/>
</dbReference>
<gene>
    <name evidence="7" type="ORF">GDO54_001913</name>
</gene>
<dbReference type="GO" id="GO:0005743">
    <property type="term" value="C:mitochondrial inner membrane"/>
    <property type="evidence" value="ECO:0007669"/>
    <property type="project" value="TreeGrafter"/>
</dbReference>
<dbReference type="EMBL" id="DYDO01000001">
    <property type="protein sequence ID" value="DBA34345.1"/>
    <property type="molecule type" value="Genomic_DNA"/>
</dbReference>
<evidence type="ECO:0000256" key="6">
    <source>
        <dbReference type="ARBA" id="ARBA00023128"/>
    </source>
</evidence>
<evidence type="ECO:0000256" key="4">
    <source>
        <dbReference type="ARBA" id="ARBA00022803"/>
    </source>
</evidence>
<keyword evidence="4" id="KW-0802">TPR repeat</keyword>
<dbReference type="Pfam" id="PF13424">
    <property type="entry name" value="TPR_12"/>
    <property type="match status" value="1"/>
</dbReference>
<keyword evidence="5" id="KW-0809">Transit peptide</keyword>
<evidence type="ECO:0000256" key="2">
    <source>
        <dbReference type="ARBA" id="ARBA00008219"/>
    </source>
</evidence>
<accession>A0AAV3B1V4</accession>
<dbReference type="InterPro" id="IPR040395">
    <property type="entry name" value="TTC19"/>
</dbReference>
<dbReference type="Proteomes" id="UP001181693">
    <property type="component" value="Unassembled WGS sequence"/>
</dbReference>
<evidence type="ECO:0000256" key="5">
    <source>
        <dbReference type="ARBA" id="ARBA00022946"/>
    </source>
</evidence>
<sequence length="390" mass="43798">MSFLLDLQPRSAEMRSTGFPADAGFGYVRTAHSGFTAARARSLPDRHYRSCPPLCVNTAGGRAGSRDCGSRLPLTLMCAAAFSLFSKLRGDVDDDDEDLSEAEKKIVYMLKKAKLSIMKEEMDEAEEILHETLHLAQECKSKRAIVYTYDLMANLALLRGQYDSAERLFKTTMVYMLDSGTKQDDNSFLEVSLKLASVYAAQNQKDLAVAGYQFCILSLDERTEKEKDAPQEIMTAEEKSNTRLLLGLCLDSYARYLVSQSQLLHAQVMYEKALQICVEEQGDLHPQAITLLNDLATVMEAQGRYDEAHTYVSQALHRAIKSDHPDYHILLSNMATIFMHQGGTENLLAAERIFKEALIKAEDKKDTPSVQYIHKGLSELAKRREESQNI</sequence>
<name>A0AAV3B1V4_PYXAD</name>
<reference evidence="7" key="1">
    <citation type="thesis" date="2020" institute="ProQuest LLC" country="789 East Eisenhower Parkway, Ann Arbor, MI, USA">
        <title>Comparative Genomics and Chromosome Evolution.</title>
        <authorList>
            <person name="Mudd A.B."/>
        </authorList>
    </citation>
    <scope>NUCLEOTIDE SEQUENCE</scope>
    <source>
        <strain evidence="7">1538</strain>
        <tissue evidence="7">Blood</tissue>
    </source>
</reference>
<dbReference type="PANTHER" id="PTHR13143">
    <property type="entry name" value="TETRATRICOPEPTIDE REPEAT PROTEIN 19"/>
    <property type="match status" value="1"/>
</dbReference>
<keyword evidence="8" id="KW-1185">Reference proteome</keyword>
<comment type="caution">
    <text evidence="7">The sequence shown here is derived from an EMBL/GenBank/DDBJ whole genome shotgun (WGS) entry which is preliminary data.</text>
</comment>
<evidence type="ECO:0008006" key="9">
    <source>
        <dbReference type="Google" id="ProtNLM"/>
    </source>
</evidence>
<organism evidence="7 8">
    <name type="scientific">Pyxicephalus adspersus</name>
    <name type="common">African bullfrog</name>
    <dbReference type="NCBI Taxonomy" id="30357"/>
    <lineage>
        <taxon>Eukaryota</taxon>
        <taxon>Metazoa</taxon>
        <taxon>Chordata</taxon>
        <taxon>Craniata</taxon>
        <taxon>Vertebrata</taxon>
        <taxon>Euteleostomi</taxon>
        <taxon>Amphibia</taxon>
        <taxon>Batrachia</taxon>
        <taxon>Anura</taxon>
        <taxon>Neobatrachia</taxon>
        <taxon>Ranoidea</taxon>
        <taxon>Pyxicephalidae</taxon>
        <taxon>Pyxicephalinae</taxon>
        <taxon>Pyxicephalus</taxon>
    </lineage>
</organism>
<evidence type="ECO:0000256" key="1">
    <source>
        <dbReference type="ARBA" id="ARBA00004173"/>
    </source>
</evidence>
<dbReference type="PANTHER" id="PTHR13143:SF6">
    <property type="entry name" value="TETRATRICOPEPTIDE REPEAT PROTEIN 19, MITOCHONDRIAL"/>
    <property type="match status" value="1"/>
</dbReference>
<comment type="subcellular location">
    <subcellularLocation>
        <location evidence="1">Mitochondrion</location>
    </subcellularLocation>
</comment>
<dbReference type="GO" id="GO:0034551">
    <property type="term" value="P:mitochondrial respiratory chain complex III assembly"/>
    <property type="evidence" value="ECO:0007669"/>
    <property type="project" value="InterPro"/>
</dbReference>
<dbReference type="Gene3D" id="1.25.40.10">
    <property type="entry name" value="Tetratricopeptide repeat domain"/>
    <property type="match status" value="2"/>
</dbReference>
<evidence type="ECO:0000313" key="8">
    <source>
        <dbReference type="Proteomes" id="UP001181693"/>
    </source>
</evidence>
<evidence type="ECO:0000256" key="3">
    <source>
        <dbReference type="ARBA" id="ARBA00022737"/>
    </source>
</evidence>
<keyword evidence="3" id="KW-0677">Repeat</keyword>
<dbReference type="SUPFAM" id="SSF48452">
    <property type="entry name" value="TPR-like"/>
    <property type="match status" value="2"/>
</dbReference>
<dbReference type="AlphaFoldDB" id="A0AAV3B1V4"/>
<comment type="similarity">
    <text evidence="2">Belongs to the TTC19 family.</text>
</comment>